<evidence type="ECO:0000256" key="1">
    <source>
        <dbReference type="SAM" id="MobiDB-lite"/>
    </source>
</evidence>
<dbReference type="OMA" id="GVWCESY"/>
<organism evidence="4 5">
    <name type="scientific">Polarella glacialis</name>
    <name type="common">Dinoflagellate</name>
    <dbReference type="NCBI Taxonomy" id="89957"/>
    <lineage>
        <taxon>Eukaryota</taxon>
        <taxon>Sar</taxon>
        <taxon>Alveolata</taxon>
        <taxon>Dinophyceae</taxon>
        <taxon>Suessiales</taxon>
        <taxon>Suessiaceae</taxon>
        <taxon>Polarella</taxon>
    </lineage>
</organism>
<dbReference type="Gene3D" id="3.30.300.30">
    <property type="match status" value="1"/>
</dbReference>
<dbReference type="Gene3D" id="3.40.50.1820">
    <property type="entry name" value="alpha/beta hydrolase"/>
    <property type="match status" value="1"/>
</dbReference>
<dbReference type="InterPro" id="IPR009081">
    <property type="entry name" value="PP-bd_ACP"/>
</dbReference>
<dbReference type="Proteomes" id="UP000654075">
    <property type="component" value="Unassembled WGS sequence"/>
</dbReference>
<feature type="transmembrane region" description="Helical" evidence="2">
    <location>
        <begin position="543"/>
        <end position="565"/>
    </location>
</feature>
<accession>A0A813D9I1</accession>
<feature type="transmembrane region" description="Helical" evidence="2">
    <location>
        <begin position="1005"/>
        <end position="1028"/>
    </location>
</feature>
<feature type="transmembrane region" description="Helical" evidence="2">
    <location>
        <begin position="731"/>
        <end position="750"/>
    </location>
</feature>
<dbReference type="AlphaFoldDB" id="A0A813D9I1"/>
<dbReference type="SUPFAM" id="SSF47336">
    <property type="entry name" value="ACP-like"/>
    <property type="match status" value="1"/>
</dbReference>
<dbReference type="SUPFAM" id="SSF56801">
    <property type="entry name" value="Acetyl-CoA synthetase-like"/>
    <property type="match status" value="1"/>
</dbReference>
<proteinExistence type="predicted"/>
<feature type="region of interest" description="Disordered" evidence="1">
    <location>
        <begin position="363"/>
        <end position="388"/>
    </location>
</feature>
<evidence type="ECO:0000256" key="2">
    <source>
        <dbReference type="SAM" id="Phobius"/>
    </source>
</evidence>
<dbReference type="GO" id="GO:0005737">
    <property type="term" value="C:cytoplasm"/>
    <property type="evidence" value="ECO:0007669"/>
    <property type="project" value="TreeGrafter"/>
</dbReference>
<dbReference type="GO" id="GO:0044550">
    <property type="term" value="P:secondary metabolite biosynthetic process"/>
    <property type="evidence" value="ECO:0007669"/>
    <property type="project" value="TreeGrafter"/>
</dbReference>
<dbReference type="GO" id="GO:0031177">
    <property type="term" value="F:phosphopantetheine binding"/>
    <property type="evidence" value="ECO:0007669"/>
    <property type="project" value="TreeGrafter"/>
</dbReference>
<gene>
    <name evidence="4" type="ORF">PGLA1383_LOCUS2386</name>
</gene>
<dbReference type="PROSITE" id="PS50075">
    <property type="entry name" value="CARRIER"/>
    <property type="match status" value="1"/>
</dbReference>
<dbReference type="Pfam" id="PF00550">
    <property type="entry name" value="PP-binding"/>
    <property type="match status" value="1"/>
</dbReference>
<dbReference type="InterPro" id="IPR029058">
    <property type="entry name" value="AB_hydrolase_fold"/>
</dbReference>
<feature type="transmembrane region" description="Helical" evidence="2">
    <location>
        <begin position="770"/>
        <end position="803"/>
    </location>
</feature>
<dbReference type="SUPFAM" id="SSF51161">
    <property type="entry name" value="Trimeric LpxA-like enzymes"/>
    <property type="match status" value="3"/>
</dbReference>
<feature type="domain" description="Carrier" evidence="3">
    <location>
        <begin position="387"/>
        <end position="465"/>
    </location>
</feature>
<feature type="transmembrane region" description="Helical" evidence="2">
    <location>
        <begin position="1040"/>
        <end position="1064"/>
    </location>
</feature>
<reference evidence="4" key="1">
    <citation type="submission" date="2021-02" db="EMBL/GenBank/DDBJ databases">
        <authorList>
            <person name="Dougan E. K."/>
            <person name="Rhodes N."/>
            <person name="Thang M."/>
            <person name="Chan C."/>
        </authorList>
    </citation>
    <scope>NUCLEOTIDE SEQUENCE</scope>
</reference>
<sequence>VAYTFGLSEWEIFWPLAVGATMVLAPPGGEKDPDYLLKRACNAFQPPATEQRLLPGAGPQADLVTNNAAHIFVPSMLQIVFDRYDELEEEEAARKTGQCGGSGTWWRNSSARNVITCGEPLTAIIAQKMFARFQHCNLTNMYGPTEGEMTHWEVPHGVALSKVSAGTPMQGTKVVLSDLREPKMAASLEPAEVCWGSPFIARGYLGRKDLDAKAFIPDFTAKLGGGAGKNTKGFENGISNGDVSNAQEEELRLYLTGDLGRWRSGGNLELLGRKDFQIKLRGFRIELGEIESAVRAAGARAAVCILRKGAGGAPALVAYYEPGPDAPVPEAVVRASCQQRLPPYMQPQSIVRLEILPRNANGKVDRAKLPDPPDAPVTASTSAGGAPPESEVELVIAGAFAEILKIPIERVFLDSDFQDLGGSSLLAGRTTAVIRKSLQLPGLAGTTIYKNPTVRRLGAVVEALLVLKAKAAKESALDDSANSKELAPALLPRRSPYSSTSTSGLLVQGLSVFLLNFLFQSQAWSPIWWLAWFIYQWYGRNALFLYLPIATGGDILMMFGIIVLIKWMVVGKVKPGKIDLWSAAYYRWWFVNTLVSHSLKMAMPLIADTPACNILLRCLGAKIGKGCRISVFDLHDPDLLNVGAGVTIGKKCKLATSSVLHGQVHFSEIVIGEGSAVGPTAVLSQGSVVPPGKCVLPLSTMPGWHGTVGSVAYDDVQPPSSSAEFHQRQDLLRVVFGLPAVILLHTLPFVATTFALEWTWQGLTYVYDPIFAWSVFSVMLPWLYAHPLWISLVVLVVLQKWLLVGDFRKMTRKESHWSEFKHWLHGRAVESHDFEEVGDMWTNTELLSQIYRMLGTKVGRRVQIDALHLIENDCVTVGDYCVFGTDVLFAPDILAPWVPVEYAKPSKASEDKPRFADIILHRAANILDHSTLLPGVTVAERACLGTCTLAPAGSYYAPLAIHSGSQRGRSIHLRDHNASPALKDMEDRTMKDLDNPLTWWKFNGIIGLVIFFANPLPEAAWVVTYFGVTSIWDFNKDGLLAVFLITPIVFNLIELVLLLLNIAVKWTMMGTYKAGDYKFFGSYHVRWMSMMICGSGISALADCFHGTAFEAMVARAMGAKIGKDCYLAGLFVEYDLVTMGDYCCVGSGCDTTGHTVENMVIKLAPTMLGDGVSMLPGSFAMPGCVIEAEAVLLEHTQVLKGEVVPKGEVWAGMPATSCAPKVPAKKA</sequence>
<name>A0A813D9I1_POLGL</name>
<dbReference type="Gene3D" id="3.40.50.12780">
    <property type="entry name" value="N-terminal domain of ligase-like"/>
    <property type="match status" value="1"/>
</dbReference>
<comment type="caution">
    <text evidence="4">The sequence shown here is derived from an EMBL/GenBank/DDBJ whole genome shotgun (WGS) entry which is preliminary data.</text>
</comment>
<protein>
    <recommendedName>
        <fullName evidence="3">Carrier domain-containing protein</fullName>
    </recommendedName>
</protein>
<dbReference type="Pfam" id="PF00501">
    <property type="entry name" value="AMP-binding"/>
    <property type="match status" value="1"/>
</dbReference>
<keyword evidence="5" id="KW-1185">Reference proteome</keyword>
<dbReference type="InterPro" id="IPR000873">
    <property type="entry name" value="AMP-dep_synth/lig_dom"/>
</dbReference>
<evidence type="ECO:0000313" key="4">
    <source>
        <dbReference type="EMBL" id="CAE8583416.1"/>
    </source>
</evidence>
<evidence type="ECO:0000313" key="5">
    <source>
        <dbReference type="Proteomes" id="UP000654075"/>
    </source>
</evidence>
<feature type="non-terminal residue" evidence="4">
    <location>
        <position position="1"/>
    </location>
</feature>
<keyword evidence="2" id="KW-0472">Membrane</keyword>
<dbReference type="PANTHER" id="PTHR45527">
    <property type="entry name" value="NONRIBOSOMAL PEPTIDE SYNTHETASE"/>
    <property type="match status" value="1"/>
</dbReference>
<dbReference type="InterPro" id="IPR011004">
    <property type="entry name" value="Trimer_LpxA-like_sf"/>
</dbReference>
<dbReference type="EMBL" id="CAJNNV010000724">
    <property type="protein sequence ID" value="CAE8583416.1"/>
    <property type="molecule type" value="Genomic_DNA"/>
</dbReference>
<dbReference type="GO" id="GO:0043041">
    <property type="term" value="P:amino acid activation for nonribosomal peptide biosynthetic process"/>
    <property type="evidence" value="ECO:0007669"/>
    <property type="project" value="TreeGrafter"/>
</dbReference>
<dbReference type="InterPro" id="IPR036736">
    <property type="entry name" value="ACP-like_sf"/>
</dbReference>
<dbReference type="Gene3D" id="2.160.10.10">
    <property type="entry name" value="Hexapeptide repeat proteins"/>
    <property type="match status" value="3"/>
</dbReference>
<evidence type="ECO:0000259" key="3">
    <source>
        <dbReference type="PROSITE" id="PS50075"/>
    </source>
</evidence>
<dbReference type="PANTHER" id="PTHR45527:SF1">
    <property type="entry name" value="FATTY ACID SYNTHASE"/>
    <property type="match status" value="1"/>
</dbReference>
<dbReference type="InterPro" id="IPR045851">
    <property type="entry name" value="AMP-bd_C_sf"/>
</dbReference>
<dbReference type="InterPro" id="IPR042099">
    <property type="entry name" value="ANL_N_sf"/>
</dbReference>
<keyword evidence="2" id="KW-0812">Transmembrane</keyword>
<dbReference type="OrthoDB" id="189763at2759"/>
<keyword evidence="2" id="KW-1133">Transmembrane helix</keyword>